<evidence type="ECO:0000256" key="1">
    <source>
        <dbReference type="ARBA" id="ARBA00001974"/>
    </source>
</evidence>
<dbReference type="Gene3D" id="3.30.465.10">
    <property type="match status" value="2"/>
</dbReference>
<dbReference type="Pfam" id="PF01565">
    <property type="entry name" value="FAD_binding_4"/>
    <property type="match status" value="1"/>
</dbReference>
<dbReference type="PROSITE" id="PS51387">
    <property type="entry name" value="FAD_PCMH"/>
    <property type="match status" value="1"/>
</dbReference>
<dbReference type="PANTHER" id="PTHR42973">
    <property type="entry name" value="BINDING OXIDOREDUCTASE, PUTATIVE (AFU_ORTHOLOGUE AFUA_1G17690)-RELATED"/>
    <property type="match status" value="1"/>
</dbReference>
<evidence type="ECO:0000259" key="6">
    <source>
        <dbReference type="PROSITE" id="PS51387"/>
    </source>
</evidence>
<dbReference type="RefSeq" id="XP_064670486.1">
    <property type="nucleotide sequence ID" value="XM_064818805.1"/>
</dbReference>
<dbReference type="Pfam" id="PF08031">
    <property type="entry name" value="BBE"/>
    <property type="match status" value="1"/>
</dbReference>
<keyword evidence="4" id="KW-0274">FAD</keyword>
<dbReference type="InterPro" id="IPR006094">
    <property type="entry name" value="Oxid_FAD_bind_N"/>
</dbReference>
<dbReference type="GO" id="GO:0016491">
    <property type="term" value="F:oxidoreductase activity"/>
    <property type="evidence" value="ECO:0007669"/>
    <property type="project" value="UniProtKB-KW"/>
</dbReference>
<dbReference type="EMBL" id="MU853341">
    <property type="protein sequence ID" value="KAK4112916.1"/>
    <property type="molecule type" value="Genomic_DNA"/>
</dbReference>
<comment type="similarity">
    <text evidence="2">Belongs to the oxygen-dependent FAD-linked oxidoreductase family.</text>
</comment>
<evidence type="ECO:0000256" key="2">
    <source>
        <dbReference type="ARBA" id="ARBA00005466"/>
    </source>
</evidence>
<dbReference type="GeneID" id="89942931"/>
<evidence type="ECO:0000256" key="5">
    <source>
        <dbReference type="ARBA" id="ARBA00023002"/>
    </source>
</evidence>
<dbReference type="Proteomes" id="UP001302812">
    <property type="component" value="Unassembled WGS sequence"/>
</dbReference>
<gene>
    <name evidence="7" type="ORF">N656DRAFT_836892</name>
</gene>
<proteinExistence type="inferred from homology"/>
<dbReference type="GO" id="GO:0071949">
    <property type="term" value="F:FAD binding"/>
    <property type="evidence" value="ECO:0007669"/>
    <property type="project" value="InterPro"/>
</dbReference>
<keyword evidence="3" id="KW-0285">Flavoprotein</keyword>
<dbReference type="PANTHER" id="PTHR42973:SF39">
    <property type="entry name" value="FAD-BINDING PCMH-TYPE DOMAIN-CONTAINING PROTEIN"/>
    <property type="match status" value="1"/>
</dbReference>
<dbReference type="InterPro" id="IPR016166">
    <property type="entry name" value="FAD-bd_PCMH"/>
</dbReference>
<comment type="cofactor">
    <cofactor evidence="1">
        <name>FAD</name>
        <dbReference type="ChEBI" id="CHEBI:57692"/>
    </cofactor>
</comment>
<dbReference type="SUPFAM" id="SSF56176">
    <property type="entry name" value="FAD-binding/transporter-associated domain-like"/>
    <property type="match status" value="1"/>
</dbReference>
<protein>
    <submittedName>
        <fullName evidence="7">FAD-binding domain-containing protein</fullName>
    </submittedName>
</protein>
<dbReference type="AlphaFoldDB" id="A0AAN6TEF9"/>
<name>A0AAN6TEF9_9PEZI</name>
<evidence type="ECO:0000313" key="7">
    <source>
        <dbReference type="EMBL" id="KAK4112916.1"/>
    </source>
</evidence>
<keyword evidence="8" id="KW-1185">Reference proteome</keyword>
<keyword evidence="5" id="KW-0560">Oxidoreductase</keyword>
<sequence length="586" mass="62966">MMTLFANNTDWLLNTTCKAVPGSEGWPPLEEWASLNRSVDGRLLQPIPPGAACHEAQAAHYNAAACGEVQAAWFTEPLHSNDPVSSMWNNWNNDTCLPDPALPCSAAGYPVYVVNASTAQHVKAGIDFARMHNIRLIVKNSGHDYLGRSSAPGSLSIWVHHMKEIRVHEESSFRPTGCNVSIPLEGGRAVTAGAGTQMLEAYRATALHNLTVVGGNGRTVALGGFITGGGHSILAPHYGMAADQVLEMELVTPTGEIVTSNECQHADLFWAMRGGGGSTFGVLTSITLKAIPSPEVMSLAFQLSTPASNPHALDAITYFVSKLPDLGDADVSGYPIIFRSAAAATSTVSLSGIIGKVIMLHTRDPRRILVQLEPVVAHINATWSEGGLGWTWLADTTYFPSFGAWYEQNYDPSPVGYGSVMGSRLLDRGALAANLTATKAALDRFSSAGDGRMAPGLVTAYIVSGKAVWEAKPRGGSTAVNPAWRRTHVHATASFSFAPLNATARAMAISQANAAAAALREVSQDMGAYVNEASRYEPDWQQVFWGQNYQRLLQIKRAVDPDDVFWCQPCVGNERWEEVEGMLCRV</sequence>
<evidence type="ECO:0000256" key="4">
    <source>
        <dbReference type="ARBA" id="ARBA00022827"/>
    </source>
</evidence>
<dbReference type="InterPro" id="IPR016169">
    <property type="entry name" value="FAD-bd_PCMH_sub2"/>
</dbReference>
<dbReference type="InterPro" id="IPR050416">
    <property type="entry name" value="FAD-linked_Oxidoreductase"/>
</dbReference>
<dbReference type="InterPro" id="IPR012951">
    <property type="entry name" value="BBE"/>
</dbReference>
<reference evidence="7" key="1">
    <citation type="journal article" date="2023" name="Mol. Phylogenet. Evol.">
        <title>Genome-scale phylogeny and comparative genomics of the fungal order Sordariales.</title>
        <authorList>
            <person name="Hensen N."/>
            <person name="Bonometti L."/>
            <person name="Westerberg I."/>
            <person name="Brannstrom I.O."/>
            <person name="Guillou S."/>
            <person name="Cros-Aarteil S."/>
            <person name="Calhoun S."/>
            <person name="Haridas S."/>
            <person name="Kuo A."/>
            <person name="Mondo S."/>
            <person name="Pangilinan J."/>
            <person name="Riley R."/>
            <person name="LaButti K."/>
            <person name="Andreopoulos B."/>
            <person name="Lipzen A."/>
            <person name="Chen C."/>
            <person name="Yan M."/>
            <person name="Daum C."/>
            <person name="Ng V."/>
            <person name="Clum A."/>
            <person name="Steindorff A."/>
            <person name="Ohm R.A."/>
            <person name="Martin F."/>
            <person name="Silar P."/>
            <person name="Natvig D.O."/>
            <person name="Lalanne C."/>
            <person name="Gautier V."/>
            <person name="Ament-Velasquez S.L."/>
            <person name="Kruys A."/>
            <person name="Hutchinson M.I."/>
            <person name="Powell A.J."/>
            <person name="Barry K."/>
            <person name="Miller A.N."/>
            <person name="Grigoriev I.V."/>
            <person name="Debuchy R."/>
            <person name="Gladieux P."/>
            <person name="Hiltunen Thoren M."/>
            <person name="Johannesson H."/>
        </authorList>
    </citation>
    <scope>NUCLEOTIDE SEQUENCE</scope>
    <source>
        <strain evidence="7">CBS 508.74</strain>
    </source>
</reference>
<dbReference type="InterPro" id="IPR036318">
    <property type="entry name" value="FAD-bd_PCMH-like_sf"/>
</dbReference>
<comment type="caution">
    <text evidence="7">The sequence shown here is derived from an EMBL/GenBank/DDBJ whole genome shotgun (WGS) entry which is preliminary data.</text>
</comment>
<accession>A0AAN6TEF9</accession>
<evidence type="ECO:0000256" key="3">
    <source>
        <dbReference type="ARBA" id="ARBA00022630"/>
    </source>
</evidence>
<feature type="domain" description="FAD-binding PCMH-type" evidence="6">
    <location>
        <begin position="106"/>
        <end position="293"/>
    </location>
</feature>
<organism evidence="7 8">
    <name type="scientific">Canariomyces notabilis</name>
    <dbReference type="NCBI Taxonomy" id="2074819"/>
    <lineage>
        <taxon>Eukaryota</taxon>
        <taxon>Fungi</taxon>
        <taxon>Dikarya</taxon>
        <taxon>Ascomycota</taxon>
        <taxon>Pezizomycotina</taxon>
        <taxon>Sordariomycetes</taxon>
        <taxon>Sordariomycetidae</taxon>
        <taxon>Sordariales</taxon>
        <taxon>Chaetomiaceae</taxon>
        <taxon>Canariomyces</taxon>
    </lineage>
</organism>
<evidence type="ECO:0000313" key="8">
    <source>
        <dbReference type="Proteomes" id="UP001302812"/>
    </source>
</evidence>
<reference evidence="7" key="2">
    <citation type="submission" date="2023-05" db="EMBL/GenBank/DDBJ databases">
        <authorList>
            <consortium name="Lawrence Berkeley National Laboratory"/>
            <person name="Steindorff A."/>
            <person name="Hensen N."/>
            <person name="Bonometti L."/>
            <person name="Westerberg I."/>
            <person name="Brannstrom I.O."/>
            <person name="Guillou S."/>
            <person name="Cros-Aarteil S."/>
            <person name="Calhoun S."/>
            <person name="Haridas S."/>
            <person name="Kuo A."/>
            <person name="Mondo S."/>
            <person name="Pangilinan J."/>
            <person name="Riley R."/>
            <person name="Labutti K."/>
            <person name="Andreopoulos B."/>
            <person name="Lipzen A."/>
            <person name="Chen C."/>
            <person name="Yanf M."/>
            <person name="Daum C."/>
            <person name="Ng V."/>
            <person name="Clum A."/>
            <person name="Ohm R."/>
            <person name="Martin F."/>
            <person name="Silar P."/>
            <person name="Natvig D."/>
            <person name="Lalanne C."/>
            <person name="Gautier V."/>
            <person name="Ament-Velasquez S.L."/>
            <person name="Kruys A."/>
            <person name="Hutchinson M.I."/>
            <person name="Powell A.J."/>
            <person name="Barry K."/>
            <person name="Miller A.N."/>
            <person name="Grigoriev I.V."/>
            <person name="Debuchy R."/>
            <person name="Gladieux P."/>
            <person name="Thoren M.H."/>
            <person name="Johannesson H."/>
        </authorList>
    </citation>
    <scope>NUCLEOTIDE SEQUENCE</scope>
    <source>
        <strain evidence="7">CBS 508.74</strain>
    </source>
</reference>